<evidence type="ECO:0000256" key="4">
    <source>
        <dbReference type="ARBA" id="ARBA00023235"/>
    </source>
</evidence>
<dbReference type="Proteomes" id="UP000831880">
    <property type="component" value="Chromosome"/>
</dbReference>
<accession>A0ABY4H4R2</accession>
<dbReference type="SUPFAM" id="SSF51604">
    <property type="entry name" value="Enolase C-terminal domain-like"/>
    <property type="match status" value="1"/>
</dbReference>
<dbReference type="CDD" id="cd03319">
    <property type="entry name" value="L-Ala-DL-Glu_epimerase"/>
    <property type="match status" value="1"/>
</dbReference>
<sequence length="355" mass="38836">MKIIDLTCQKRPVKLKRPFKTALRHVTEIDVVDVHIQLEDGLAGLGSASSTWQITGESLEGIVAAVKGPIRGALLNKSIFHLRKISEGVEKSCAANTSAKAAVDIALHDAYCKAYGIPLYGFLGGKTNSLETDMTVSIDEPEIMYEAAQKRVAEGFNVLKIKVGNDQKLDLRRIEKVRSAVGDDVLLRLDANQGWSGKQAVEIIHLLEREKMGIELVEQPVPVDDLEGLKFVRERVSTPVMADESVFSPRDAFRLVKNGAVDLLNIKLMKCGGVRRAWQIADMCEAAGVQCMIGSMMESIVSVTAASHLAAAHPNITYYDLDAPLWMADEKMKGGMRFEGNAVELPDVPGIGFYN</sequence>
<dbReference type="SFLD" id="SFLDG00180">
    <property type="entry name" value="muconate_cycloisomerase"/>
    <property type="match status" value="1"/>
</dbReference>
<dbReference type="SFLD" id="SFLDF00009">
    <property type="entry name" value="o-succinylbenzoate_synthase"/>
    <property type="match status" value="1"/>
</dbReference>
<evidence type="ECO:0000313" key="8">
    <source>
        <dbReference type="Proteomes" id="UP000831880"/>
    </source>
</evidence>
<dbReference type="Pfam" id="PF02746">
    <property type="entry name" value="MR_MLE_N"/>
    <property type="match status" value="1"/>
</dbReference>
<dbReference type="Gene3D" id="3.20.20.120">
    <property type="entry name" value="Enolase-like C-terminal domain"/>
    <property type="match status" value="1"/>
</dbReference>
<keyword evidence="4 5" id="KW-0413">Isomerase</keyword>
<keyword evidence="8" id="KW-1185">Reference proteome</keyword>
<dbReference type="Gene3D" id="3.30.390.10">
    <property type="entry name" value="Enolase-like, N-terminal domain"/>
    <property type="match status" value="1"/>
</dbReference>
<dbReference type="RefSeq" id="WP_244755309.1">
    <property type="nucleotide sequence ID" value="NZ_CP095074.1"/>
</dbReference>
<keyword evidence="2 5" id="KW-0479">Metal-binding</keyword>
<evidence type="ECO:0000256" key="5">
    <source>
        <dbReference type="RuleBase" id="RU366006"/>
    </source>
</evidence>
<evidence type="ECO:0000259" key="6">
    <source>
        <dbReference type="SMART" id="SM00922"/>
    </source>
</evidence>
<protein>
    <recommendedName>
        <fullName evidence="5">Dipeptide epimerase</fullName>
        <ecNumber evidence="5">5.1.1.-</ecNumber>
    </recommendedName>
</protein>
<proteinExistence type="inferred from homology"/>
<comment type="cofactor">
    <cofactor evidence="5">
        <name>Mg(2+)</name>
        <dbReference type="ChEBI" id="CHEBI:18420"/>
    </cofactor>
    <text evidence="5">Binds 1 Mg(2+) ion per subunit.</text>
</comment>
<feature type="domain" description="Mandelate racemase/muconate lactonizing enzyme C-terminal" evidence="6">
    <location>
        <begin position="141"/>
        <end position="239"/>
    </location>
</feature>
<dbReference type="InterPro" id="IPR029017">
    <property type="entry name" value="Enolase-like_N"/>
</dbReference>
<dbReference type="PANTHER" id="PTHR48073">
    <property type="entry name" value="O-SUCCINYLBENZOATE SYNTHASE-RELATED"/>
    <property type="match status" value="1"/>
</dbReference>
<comment type="similarity">
    <text evidence="1 5">Belongs to the mandelate racemase/muconate lactonizing enzyme family.</text>
</comment>
<dbReference type="SMART" id="SM00922">
    <property type="entry name" value="MR_MLE"/>
    <property type="match status" value="1"/>
</dbReference>
<dbReference type="EMBL" id="CP095074">
    <property type="protein sequence ID" value="UOQ95456.1"/>
    <property type="molecule type" value="Genomic_DNA"/>
</dbReference>
<evidence type="ECO:0000256" key="1">
    <source>
        <dbReference type="ARBA" id="ARBA00008031"/>
    </source>
</evidence>
<evidence type="ECO:0000256" key="3">
    <source>
        <dbReference type="ARBA" id="ARBA00022842"/>
    </source>
</evidence>
<dbReference type="InterPro" id="IPR029065">
    <property type="entry name" value="Enolase_C-like"/>
</dbReference>
<organism evidence="7 8">
    <name type="scientific">Halobacillus shinanisalinarum</name>
    <dbReference type="NCBI Taxonomy" id="2932258"/>
    <lineage>
        <taxon>Bacteria</taxon>
        <taxon>Bacillati</taxon>
        <taxon>Bacillota</taxon>
        <taxon>Bacilli</taxon>
        <taxon>Bacillales</taxon>
        <taxon>Bacillaceae</taxon>
        <taxon>Halobacillus</taxon>
    </lineage>
</organism>
<dbReference type="PANTHER" id="PTHR48073:SF2">
    <property type="entry name" value="O-SUCCINYLBENZOATE SYNTHASE"/>
    <property type="match status" value="1"/>
</dbReference>
<dbReference type="InterPro" id="IPR013342">
    <property type="entry name" value="Mandelate_racemase_C"/>
</dbReference>
<name>A0ABY4H4R2_9BACI</name>
<evidence type="ECO:0000256" key="2">
    <source>
        <dbReference type="ARBA" id="ARBA00022723"/>
    </source>
</evidence>
<dbReference type="Pfam" id="PF13378">
    <property type="entry name" value="MR_MLE_C"/>
    <property type="match status" value="1"/>
</dbReference>
<dbReference type="SUPFAM" id="SSF54826">
    <property type="entry name" value="Enolase N-terminal domain-like"/>
    <property type="match status" value="1"/>
</dbReference>
<evidence type="ECO:0000313" key="7">
    <source>
        <dbReference type="EMBL" id="UOQ95456.1"/>
    </source>
</evidence>
<dbReference type="EC" id="5.1.1.-" evidence="5"/>
<keyword evidence="3 5" id="KW-0460">Magnesium</keyword>
<dbReference type="SFLD" id="SFLDS00001">
    <property type="entry name" value="Enolase"/>
    <property type="match status" value="1"/>
</dbReference>
<gene>
    <name evidence="7" type="ORF">MUO14_11335</name>
</gene>
<dbReference type="InterPro" id="IPR034603">
    <property type="entry name" value="Dipeptide_epimerase"/>
</dbReference>
<reference evidence="7 8" key="1">
    <citation type="submission" date="2022-04" db="EMBL/GenBank/DDBJ databases">
        <title>Halobacillus sp. isolated from saltern.</title>
        <authorList>
            <person name="Won M."/>
            <person name="Lee C.-M."/>
            <person name="Woen H.-Y."/>
            <person name="Kwon S.-W."/>
        </authorList>
    </citation>
    <scope>NUCLEOTIDE SEQUENCE [LARGE SCALE GENOMIC DNA]</scope>
    <source>
        <strain evidence="7 8">SSTM10-2</strain>
    </source>
</reference>
<dbReference type="InterPro" id="IPR036849">
    <property type="entry name" value="Enolase-like_C_sf"/>
</dbReference>
<dbReference type="InterPro" id="IPR013341">
    <property type="entry name" value="Mandelate_racemase_N_dom"/>
</dbReference>